<dbReference type="InterPro" id="IPR032436">
    <property type="entry name" value="URB1_C"/>
</dbReference>
<dbReference type="RefSeq" id="XP_017987916.1">
    <property type="nucleotide sequence ID" value="XM_018132427.1"/>
</dbReference>
<evidence type="ECO:0000259" key="3">
    <source>
        <dbReference type="Pfam" id="PF26140"/>
    </source>
</evidence>
<dbReference type="InterPro" id="IPR059018">
    <property type="entry name" value="HEAT_URB1"/>
</dbReference>
<dbReference type="InterPro" id="IPR039844">
    <property type="entry name" value="URB1"/>
</dbReference>
<dbReference type="EMBL" id="CP014244">
    <property type="protein sequence ID" value="AMD20920.1"/>
    <property type="molecule type" value="Genomic_DNA"/>
</dbReference>
<proteinExistence type="predicted"/>
<feature type="domain" description="URB1 N-terminal" evidence="1">
    <location>
        <begin position="64"/>
        <end position="394"/>
    </location>
</feature>
<feature type="domain" description="URB1 C-terminal" evidence="2">
    <location>
        <begin position="1429"/>
        <end position="1627"/>
    </location>
</feature>
<gene>
    <name evidence="4" type="ORF">AW171_hschr42842</name>
</gene>
<protein>
    <submittedName>
        <fullName evidence="4">HDR178Wp</fullName>
    </submittedName>
</protein>
<reference evidence="4 5" key="1">
    <citation type="submission" date="2016-01" db="EMBL/GenBank/DDBJ databases">
        <title>Genome sequence of the yeast Holleya sinecauda.</title>
        <authorList>
            <person name="Dietrich F.S."/>
        </authorList>
    </citation>
    <scope>NUCLEOTIDE SEQUENCE [LARGE SCALE GENOMIC DNA]</scope>
    <source>
        <strain evidence="4 5">ATCC 58844</strain>
    </source>
</reference>
<evidence type="ECO:0000313" key="5">
    <source>
        <dbReference type="Proteomes" id="UP000243052"/>
    </source>
</evidence>
<name>A0A0X8HSZ8_9SACH</name>
<dbReference type="GO" id="GO:0005730">
    <property type="term" value="C:nucleolus"/>
    <property type="evidence" value="ECO:0007669"/>
    <property type="project" value="TreeGrafter"/>
</dbReference>
<keyword evidence="5" id="KW-1185">Reference proteome</keyword>
<dbReference type="Pfam" id="PF26140">
    <property type="entry name" value="HEAT_URB1"/>
    <property type="match status" value="1"/>
</dbReference>
<feature type="domain" description="URB1 central HEAT repeat" evidence="3">
    <location>
        <begin position="573"/>
        <end position="761"/>
    </location>
</feature>
<accession>A0A0X8HSZ8</accession>
<organism evidence="4 5">
    <name type="scientific">Eremothecium sinecaudum</name>
    <dbReference type="NCBI Taxonomy" id="45286"/>
    <lineage>
        <taxon>Eukaryota</taxon>
        <taxon>Fungi</taxon>
        <taxon>Dikarya</taxon>
        <taxon>Ascomycota</taxon>
        <taxon>Saccharomycotina</taxon>
        <taxon>Saccharomycetes</taxon>
        <taxon>Saccharomycetales</taxon>
        <taxon>Saccharomycetaceae</taxon>
        <taxon>Eremothecium</taxon>
    </lineage>
</organism>
<dbReference type="Pfam" id="PF11707">
    <property type="entry name" value="Npa1"/>
    <property type="match status" value="1"/>
</dbReference>
<dbReference type="Pfam" id="PF16201">
    <property type="entry name" value="NopRA1"/>
    <property type="match status" value="1"/>
</dbReference>
<dbReference type="OrthoDB" id="72892at2759"/>
<dbReference type="InterPro" id="IPR021714">
    <property type="entry name" value="URB1_N"/>
</dbReference>
<dbReference type="STRING" id="45286.A0A0X8HSZ8"/>
<dbReference type="GO" id="GO:0000466">
    <property type="term" value="P:maturation of 5.8S rRNA from tricistronic rRNA transcript (SSU-rRNA, 5.8S rRNA, LSU-rRNA)"/>
    <property type="evidence" value="ECO:0007669"/>
    <property type="project" value="TreeGrafter"/>
</dbReference>
<dbReference type="PANTHER" id="PTHR13500">
    <property type="entry name" value="NUCLEOLAR PRERIBOSOMAL-ASSOCIATED PROTEIN 1"/>
    <property type="match status" value="1"/>
</dbReference>
<dbReference type="Proteomes" id="UP000243052">
    <property type="component" value="Chromosome iv"/>
</dbReference>
<evidence type="ECO:0000259" key="2">
    <source>
        <dbReference type="Pfam" id="PF16201"/>
    </source>
</evidence>
<dbReference type="GeneID" id="28724189"/>
<dbReference type="GO" id="GO:0000463">
    <property type="term" value="P:maturation of LSU-rRNA from tricistronic rRNA transcript (SSU-rRNA, 5.8S rRNA, LSU-rRNA)"/>
    <property type="evidence" value="ECO:0007669"/>
    <property type="project" value="TreeGrafter"/>
</dbReference>
<sequence length="1704" mass="195965">MSDKDGSLGVTEKKQWKRKLEINRNFDNDYLQQLQRLVLNIDLINEGVSNDYKPFIAFIQKGYLTQVVQAWSYYAQINNSTMFGEHSMKLAKALAVLNSDPTVQTYGSEVIKNILSNYSKVLYRGLSNMKPSVTNPMLKMMREMVVFNNGQHVEEFLSYFNLSTSSVQKILKPNKTELSSPVLVTKSPHLSMRANFIKFWVALVRNTPILLRKDLLIDNHSITSSWFKYMAKVDRYELIEDAITLMKDCVLREKSFRKSTKCKILNEAIIGKLQELYYYSNKKLVQSVDAFFQMYGSDPEFGIGFCDEKLWFDEPIAKHQSNYGVVVTVNQKSFKIYNKLLYSMLTFFRPWEDDLQCNTVIKVLNHVPELVPPYCNYLATLGYHDPKMTSYWFGLTLLLGRIINLPIPPELHEVQTEQTPNNSLVLQNIIPCSMSSASLIKCFQHEVPLIKHLGCQLLIFSLKKFEKVLNIYTEKGWESDKASLNNLYQSLLPEVSIISSTLNEAYIKHQDNKLLFLSLTTILKYYSSLFPNNFQVVLPANNVYVEIMKEGVFKGLQLVILDNFLQFQELNSYQIKWWQNSENKRSLFSSLLQVAASNQSSSTITTKISNVLDRLLKYTLLFNKDTLLASPVLSLINSCYAVCAYTEHNDAAQIDKIWKLLDEATLRCVKFPYKYIDMSAEYGYISPFIVALCEQWKYVDKKTSFDIVSKWILIFLRSMAMIGESSENIFKVLASLDDIDSSLLNVYFPKDYEKNITTISKDQYILSSNMEYAFVDLIALLPVNKISNVVRLPVNDLDACGLLFRIQCLLQSDTIEFEKDRLATVFDVLFTKCANYAASNSEFREKFMSEVCFKKFVIHPEINTSDINLVKKYTFTTKILTDIYGSFGDNIAQFQLYGKELILSKFKAWQSNKTVKDMLVNVFNILPSGDLLKLIEDDIVLDPASIVSVLLNIAKAKSNISGNMFLKLLEYDEEEIVELLGYFADLRLIEDADLDAVFEKSVNNFKLFPIIERCIGYPEAVKSLQKYLDCVKLDDLVIAIGALLKPMEDDTISAFCKKALKLALEKFDTFKGSLMRHTIYLFSNCQTLLAEEDKNRIVEYFTTRYENKYSVPVATLLKPYISKEVDSTKMWLNKCMLFITKKFAELDNLPKSFTDFLSQFKDILKLNNTWSMINKSALNAELEVILGGKWVEDPAVLEYANILVLGGLKSSIESSRLLQIFIHNREQPLAKDASNSYVQYLAATICFNLFNHDIAVNSNVVVQETLLRFYNGTVRPSDRILLNILEVLESKLAVSWTNEIYSWEFLDNLSTTERELIGSVKLLVRKNAGFVVTLSRDMITDTIRNYPFVNEIPEYSKLTVEEFSTIQKNFFDKYETAKLGYERDVYDPLFILLLVLHNGELVKFISDEESGKSGCRLDVKKLLDSKLAQLAIMGLSDSRELVAKVSFTIINQMLISLNENYQFKDSNIFKILFTKIVYTFAQKDKGDENLLQKTPPIFWFSVSRIVELLLQPRSLLYESAYRWVLSSPSLYTNNIALFQKVMPKKAEDIESYYLHLQWVLETILSGMCTEKDVNLLKSQNILEWLLNLQNSPYLNLKLQTLINLIVYKLQRTALGGSMLVTRFSGLAYLESVKYNAGKSSQQLNESLQNNPMNRNYLKDQLISRQTSLNSRELTLGCAVLVNSKKRLLEWTSDDLNNIVKRIRQ</sequence>
<dbReference type="PANTHER" id="PTHR13500:SF0">
    <property type="entry name" value="NUCLEOLAR PRE-RIBOSOMAL-ASSOCIATED PROTEIN 1"/>
    <property type="match status" value="1"/>
</dbReference>
<evidence type="ECO:0000313" key="4">
    <source>
        <dbReference type="EMBL" id="AMD20920.1"/>
    </source>
</evidence>
<evidence type="ECO:0000259" key="1">
    <source>
        <dbReference type="Pfam" id="PF11707"/>
    </source>
</evidence>